<gene>
    <name evidence="1" type="ORF">A8C56_07775</name>
</gene>
<dbReference type="Proteomes" id="UP000077667">
    <property type="component" value="Chromosome"/>
</dbReference>
<organism evidence="1 2">
    <name type="scientific">Niabella ginsenosidivorans</name>
    <dbReference type="NCBI Taxonomy" id="1176587"/>
    <lineage>
        <taxon>Bacteria</taxon>
        <taxon>Pseudomonadati</taxon>
        <taxon>Bacteroidota</taxon>
        <taxon>Chitinophagia</taxon>
        <taxon>Chitinophagales</taxon>
        <taxon>Chitinophagaceae</taxon>
        <taxon>Niabella</taxon>
    </lineage>
</organism>
<dbReference type="KEGG" id="nia:A8C56_07775"/>
<keyword evidence="2" id="KW-1185">Reference proteome</keyword>
<dbReference type="EMBL" id="CP015772">
    <property type="protein sequence ID" value="ANH80890.1"/>
    <property type="molecule type" value="Genomic_DNA"/>
</dbReference>
<dbReference type="AlphaFoldDB" id="A0A1A9I2F5"/>
<proteinExistence type="predicted"/>
<evidence type="ECO:0000313" key="2">
    <source>
        <dbReference type="Proteomes" id="UP000077667"/>
    </source>
</evidence>
<evidence type="ECO:0000313" key="1">
    <source>
        <dbReference type="EMBL" id="ANH80890.1"/>
    </source>
</evidence>
<sequence>MKCHGFIFKFFSFAEIFRYSAVIFAAIFSPFEQDSFAFCTHLYFQRYAAWQICRVADCDSLRGKSDTGSSQFFYR</sequence>
<reference evidence="1 2" key="1">
    <citation type="submission" date="2016-05" db="EMBL/GenBank/DDBJ databases">
        <title>Niabella ginsenosidivorans BS26 whole genome sequencing.</title>
        <authorList>
            <person name="Im W.T."/>
            <person name="Siddiqi M.Z."/>
        </authorList>
    </citation>
    <scope>NUCLEOTIDE SEQUENCE [LARGE SCALE GENOMIC DNA]</scope>
    <source>
        <strain evidence="1 2">BS26</strain>
    </source>
</reference>
<accession>A0A1A9I2F5</accession>
<protein>
    <submittedName>
        <fullName evidence="1">Uncharacterized protein</fullName>
    </submittedName>
</protein>
<name>A0A1A9I2F5_9BACT</name>